<evidence type="ECO:0000256" key="4">
    <source>
        <dbReference type="ARBA" id="ARBA00022692"/>
    </source>
</evidence>
<feature type="transmembrane region" description="Helical" evidence="7">
    <location>
        <begin position="358"/>
        <end position="379"/>
    </location>
</feature>
<dbReference type="eggNOG" id="COG1593">
    <property type="taxonomic scope" value="Bacteria"/>
</dbReference>
<organism evidence="9 10">
    <name type="scientific">Sphaerochaeta pleomorpha (strain ATCC BAA-1885 / DSM 22778 / Grapes)</name>
    <dbReference type="NCBI Taxonomy" id="158190"/>
    <lineage>
        <taxon>Bacteria</taxon>
        <taxon>Pseudomonadati</taxon>
        <taxon>Spirochaetota</taxon>
        <taxon>Spirochaetia</taxon>
        <taxon>Spirochaetales</taxon>
        <taxon>Sphaerochaetaceae</taxon>
        <taxon>Sphaerochaeta</taxon>
    </lineage>
</organism>
<dbReference type="EMBL" id="CP003155">
    <property type="protein sequence ID" value="AEV30302.1"/>
    <property type="molecule type" value="Genomic_DNA"/>
</dbReference>
<dbReference type="GO" id="GO:0022857">
    <property type="term" value="F:transmembrane transporter activity"/>
    <property type="evidence" value="ECO:0007669"/>
    <property type="project" value="TreeGrafter"/>
</dbReference>
<gene>
    <name evidence="9" type="ordered locus">SpiGrapes_2541</name>
</gene>
<dbReference type="RefSeq" id="WP_014271142.1">
    <property type="nucleotide sequence ID" value="NC_016633.1"/>
</dbReference>
<feature type="transmembrane region" description="Helical" evidence="7">
    <location>
        <begin position="135"/>
        <end position="157"/>
    </location>
</feature>
<keyword evidence="2" id="KW-1003">Cell membrane</keyword>
<comment type="subcellular location">
    <subcellularLocation>
        <location evidence="1">Cell inner membrane</location>
        <topology evidence="1">Multi-pass membrane protein</topology>
    </subcellularLocation>
</comment>
<dbReference type="NCBIfam" id="TIGR00786">
    <property type="entry name" value="dctM"/>
    <property type="match status" value="1"/>
</dbReference>
<feature type="transmembrane region" description="Helical" evidence="7">
    <location>
        <begin position="169"/>
        <end position="189"/>
    </location>
</feature>
<keyword evidence="4 7" id="KW-0812">Transmembrane</keyword>
<accession>G8QU55</accession>
<protein>
    <submittedName>
        <fullName evidence="9">TRAP transporter, DctM subunit</fullName>
    </submittedName>
</protein>
<dbReference type="PANTHER" id="PTHR33362">
    <property type="entry name" value="SIALIC ACID TRAP TRANSPORTER PERMEASE PROTEIN SIAT-RELATED"/>
    <property type="match status" value="1"/>
</dbReference>
<sequence length="429" mass="45617">MGVATIVFILLLLFGMPVAFAIGISGLAFFMVTQGLPFTIVVQKVLATTQSFTMLAIPLFIFAGNLMNNTGITKRLMKLADVVTGHMYGNVGQISCVLSTLMGGVSGSANADAAMESRILGPEMVKRGYSRGWSAAVNGLSSLIVATIPPSMGLIIYGSVGEVSIGRLFAAGIIPGFIMMIALMLATSITARKRGYKPDHEKISSPKEIFMAMVDGIWALLFPVLLIVFIRFGIMTPSESGAFAAIYAIFVGSVIYKELTLKIFLQTLKDSTKDIAVVTLILALSGVFGYGIVYDRVPQVIASALIGITSNPTLMLFLIVLLLTISGMFVETTVVALLLTPILLPVVTSLGIDPVHFGIVMMTVTTMGIMTPPVGIALYTTSSIMECSPEETAKASLPFFVAILAVVLVIMLFPQVSLFIPNLVFGVAM</sequence>
<feature type="transmembrane region" description="Helical" evidence="7">
    <location>
        <begin position="240"/>
        <end position="256"/>
    </location>
</feature>
<dbReference type="InterPro" id="IPR004681">
    <property type="entry name" value="TRAP_DctM"/>
</dbReference>
<keyword evidence="5 7" id="KW-1133">Transmembrane helix</keyword>
<evidence type="ECO:0000256" key="6">
    <source>
        <dbReference type="ARBA" id="ARBA00023136"/>
    </source>
</evidence>
<evidence type="ECO:0000256" key="3">
    <source>
        <dbReference type="ARBA" id="ARBA00022519"/>
    </source>
</evidence>
<feature type="transmembrane region" description="Helical" evidence="7">
    <location>
        <begin position="300"/>
        <end position="322"/>
    </location>
</feature>
<proteinExistence type="predicted"/>
<feature type="transmembrane region" description="Helical" evidence="7">
    <location>
        <begin position="334"/>
        <end position="352"/>
    </location>
</feature>
<keyword evidence="10" id="KW-1185">Reference proteome</keyword>
<dbReference type="HOGENOM" id="CLU_019824_4_1_12"/>
<feature type="transmembrane region" description="Helical" evidence="7">
    <location>
        <begin position="399"/>
        <end position="420"/>
    </location>
</feature>
<evidence type="ECO:0000256" key="2">
    <source>
        <dbReference type="ARBA" id="ARBA00022475"/>
    </source>
</evidence>
<feature type="transmembrane region" description="Helical" evidence="7">
    <location>
        <begin position="209"/>
        <end position="234"/>
    </location>
</feature>
<dbReference type="AlphaFoldDB" id="G8QU55"/>
<dbReference type="Pfam" id="PF06808">
    <property type="entry name" value="DctM"/>
    <property type="match status" value="1"/>
</dbReference>
<dbReference type="OrthoDB" id="370245at2"/>
<evidence type="ECO:0000313" key="9">
    <source>
        <dbReference type="EMBL" id="AEV30302.1"/>
    </source>
</evidence>
<reference evidence="9 10" key="1">
    <citation type="submission" date="2011-11" db="EMBL/GenBank/DDBJ databases">
        <title>Complete sequence of Spirochaeta sp. grapes.</title>
        <authorList>
            <consortium name="US DOE Joint Genome Institute"/>
            <person name="Lucas S."/>
            <person name="Han J."/>
            <person name="Lapidus A."/>
            <person name="Cheng J.-F."/>
            <person name="Goodwin L."/>
            <person name="Pitluck S."/>
            <person name="Peters L."/>
            <person name="Ovchinnikova G."/>
            <person name="Munk A.C."/>
            <person name="Detter J.C."/>
            <person name="Han C."/>
            <person name="Tapia R."/>
            <person name="Land M."/>
            <person name="Hauser L."/>
            <person name="Kyrpides N."/>
            <person name="Ivanova N."/>
            <person name="Pagani I."/>
            <person name="Ritalahtilisa K."/>
            <person name="Loeffler F."/>
            <person name="Woyke T."/>
        </authorList>
    </citation>
    <scope>NUCLEOTIDE SEQUENCE [LARGE SCALE GENOMIC DNA]</scope>
    <source>
        <strain evidence="10">ATCC BAA-1885 / DSM 22778 / Grapes</strain>
    </source>
</reference>
<dbReference type="GO" id="GO:0005886">
    <property type="term" value="C:plasma membrane"/>
    <property type="evidence" value="ECO:0007669"/>
    <property type="project" value="UniProtKB-SubCell"/>
</dbReference>
<keyword evidence="3" id="KW-0997">Cell inner membrane</keyword>
<keyword evidence="6 7" id="KW-0472">Membrane</keyword>
<evidence type="ECO:0000256" key="5">
    <source>
        <dbReference type="ARBA" id="ARBA00022989"/>
    </source>
</evidence>
<evidence type="ECO:0000256" key="7">
    <source>
        <dbReference type="SAM" id="Phobius"/>
    </source>
</evidence>
<feature type="transmembrane region" description="Helical" evidence="7">
    <location>
        <begin position="45"/>
        <end position="67"/>
    </location>
</feature>
<feature type="transmembrane region" description="Helical" evidence="7">
    <location>
        <begin position="276"/>
        <end position="294"/>
    </location>
</feature>
<name>G8QU55_SPHPG</name>
<dbReference type="PIRSF" id="PIRSF006066">
    <property type="entry name" value="HI0050"/>
    <property type="match status" value="1"/>
</dbReference>
<dbReference type="KEGG" id="sgp:SpiGrapes_2541"/>
<dbReference type="PANTHER" id="PTHR33362:SF4">
    <property type="entry name" value="2,3-DIKETO-L-GULONATE TRAP TRANSPORTER LARGE PERMEASE PROTEIN YIAN"/>
    <property type="match status" value="1"/>
</dbReference>
<dbReference type="STRING" id="158190.SpiGrapes_2541"/>
<dbReference type="Proteomes" id="UP000005632">
    <property type="component" value="Chromosome"/>
</dbReference>
<dbReference type="InterPro" id="IPR010656">
    <property type="entry name" value="DctM"/>
</dbReference>
<evidence type="ECO:0000313" key="10">
    <source>
        <dbReference type="Proteomes" id="UP000005632"/>
    </source>
</evidence>
<feature type="domain" description="TRAP C4-dicarboxylate transport system permease DctM subunit" evidence="8">
    <location>
        <begin position="6"/>
        <end position="415"/>
    </location>
</feature>
<evidence type="ECO:0000256" key="1">
    <source>
        <dbReference type="ARBA" id="ARBA00004429"/>
    </source>
</evidence>
<evidence type="ECO:0000259" key="8">
    <source>
        <dbReference type="Pfam" id="PF06808"/>
    </source>
</evidence>